<dbReference type="SUPFAM" id="SSF81324">
    <property type="entry name" value="Voltage-gated potassium channels"/>
    <property type="match status" value="1"/>
</dbReference>
<dbReference type="RefSeq" id="WP_088858749.1">
    <property type="nucleotide sequence ID" value="NZ_CP014862.1"/>
</dbReference>
<keyword evidence="1" id="KW-0812">Transmembrane</keyword>
<evidence type="ECO:0000313" key="3">
    <source>
        <dbReference type="EMBL" id="ASJ03493.1"/>
    </source>
</evidence>
<protein>
    <submittedName>
        <fullName evidence="3">Voltage-gated potassium channel</fullName>
    </submittedName>
</protein>
<keyword evidence="1" id="KW-1133">Transmembrane helix</keyword>
<keyword evidence="1" id="KW-0472">Membrane</keyword>
<dbReference type="Gene3D" id="2.160.20.80">
    <property type="entry name" value="E3 ubiquitin-protein ligase SopA"/>
    <property type="match status" value="1"/>
</dbReference>
<evidence type="ECO:0000313" key="4">
    <source>
        <dbReference type="Proteomes" id="UP000250179"/>
    </source>
</evidence>
<dbReference type="GO" id="GO:0034220">
    <property type="term" value="P:monoatomic ion transmembrane transport"/>
    <property type="evidence" value="ECO:0007669"/>
    <property type="project" value="UniProtKB-KW"/>
</dbReference>
<dbReference type="AlphaFoldDB" id="A0A2Z2MD63"/>
<dbReference type="InterPro" id="IPR013099">
    <property type="entry name" value="K_chnl_dom"/>
</dbReference>
<keyword evidence="3" id="KW-0813">Transport</keyword>
<keyword evidence="3" id="KW-0406">Ion transport</keyword>
<dbReference type="Proteomes" id="UP000250179">
    <property type="component" value="Chromosome"/>
</dbReference>
<evidence type="ECO:0000256" key="1">
    <source>
        <dbReference type="SAM" id="Phobius"/>
    </source>
</evidence>
<keyword evidence="4" id="KW-1185">Reference proteome</keyword>
<evidence type="ECO:0000259" key="2">
    <source>
        <dbReference type="Pfam" id="PF07885"/>
    </source>
</evidence>
<dbReference type="GeneID" id="33320668"/>
<dbReference type="PANTHER" id="PTHR14136">
    <property type="entry name" value="BTB_POZ DOMAIN-CONTAINING PROTEIN KCTD9"/>
    <property type="match status" value="1"/>
</dbReference>
<dbReference type="InterPro" id="IPR001646">
    <property type="entry name" value="5peptide_repeat"/>
</dbReference>
<dbReference type="Pfam" id="PF00805">
    <property type="entry name" value="Pentapeptide"/>
    <property type="match status" value="3"/>
</dbReference>
<keyword evidence="3" id="KW-0407">Ion channel</keyword>
<feature type="domain" description="Potassium channel" evidence="2">
    <location>
        <begin position="299"/>
        <end position="372"/>
    </location>
</feature>
<dbReference type="InterPro" id="IPR051082">
    <property type="entry name" value="Pentapeptide-BTB/POZ_domain"/>
</dbReference>
<organism evidence="3 4">
    <name type="scientific">Thermococcus profundus</name>
    <dbReference type="NCBI Taxonomy" id="49899"/>
    <lineage>
        <taxon>Archaea</taxon>
        <taxon>Methanobacteriati</taxon>
        <taxon>Methanobacteriota</taxon>
        <taxon>Thermococci</taxon>
        <taxon>Thermococcales</taxon>
        <taxon>Thermococcaceae</taxon>
        <taxon>Thermococcus</taxon>
    </lineage>
</organism>
<dbReference type="Gene3D" id="1.10.287.70">
    <property type="match status" value="1"/>
</dbReference>
<dbReference type="EMBL" id="CP014862">
    <property type="protein sequence ID" value="ASJ03493.1"/>
    <property type="molecule type" value="Genomic_DNA"/>
</dbReference>
<dbReference type="PANTHER" id="PTHR14136:SF17">
    <property type="entry name" value="BTB_POZ DOMAIN-CONTAINING PROTEIN KCTD9"/>
    <property type="match status" value="1"/>
</dbReference>
<reference evidence="3 4" key="1">
    <citation type="submission" date="2016-03" db="EMBL/GenBank/DDBJ databases">
        <title>Complete genome sequence of Thermococcus profundus strain DT5432.</title>
        <authorList>
            <person name="Oger P.M."/>
        </authorList>
    </citation>
    <scope>NUCLEOTIDE SEQUENCE [LARGE SCALE GENOMIC DNA]</scope>
    <source>
        <strain evidence="3 4">DT 5432</strain>
    </source>
</reference>
<sequence>MRCTYEYRHSIKECPREALEGLPYCIFHLPEGGKDLSGENLSGEDLEEAYLSEANLSGANLSEANLRYADLSDSNLDGADLSWAILTGADLSGASAKRADFTRANLEEADLSGASLIGTNLSLASLRGANLTRADLRGTELYGAELESSNLLGADLRGARLHGVSFKGVRNIEHARLDAKVIEEVEGDQLRKENPQRAIESYLKALSVYLELKETFRSRGLYDRASAYTVGEWRVRGKVQSIAHRAESPAELEEFVPLTARSGKRWLIALEGKTRWLLNVIYRLTSSYGESASRVLITTIAIVFVYAVIYWLAGALGNSSFAESLYFSLVTFTTVGYGDIVPKESYRLLAASEAFVGAFLMAFFVVVISRKLIR</sequence>
<gene>
    <name evidence="3" type="ORF">A3L09_09585</name>
</gene>
<feature type="transmembrane region" description="Helical" evidence="1">
    <location>
        <begin position="348"/>
        <end position="368"/>
    </location>
</feature>
<accession>A0A2Z2MD63</accession>
<feature type="transmembrane region" description="Helical" evidence="1">
    <location>
        <begin position="295"/>
        <end position="313"/>
    </location>
</feature>
<dbReference type="OrthoDB" id="199127at2157"/>
<dbReference type="Pfam" id="PF07885">
    <property type="entry name" value="Ion_trans_2"/>
    <property type="match status" value="1"/>
</dbReference>
<dbReference type="SUPFAM" id="SSF141571">
    <property type="entry name" value="Pentapeptide repeat-like"/>
    <property type="match status" value="1"/>
</dbReference>
<proteinExistence type="predicted"/>
<name>A0A2Z2MD63_THEPR</name>
<dbReference type="KEGG" id="tprf:A3L09_09585"/>